<feature type="domain" description="GtrA/DPMS transmembrane" evidence="6">
    <location>
        <begin position="11"/>
        <end position="125"/>
    </location>
</feature>
<keyword evidence="3 5" id="KW-1133">Transmembrane helix</keyword>
<dbReference type="Pfam" id="PF04138">
    <property type="entry name" value="GtrA_DPMS_TM"/>
    <property type="match status" value="1"/>
</dbReference>
<gene>
    <name evidence="7" type="ORF">SAMN04488021_1722</name>
</gene>
<dbReference type="Proteomes" id="UP000183635">
    <property type="component" value="Unassembled WGS sequence"/>
</dbReference>
<evidence type="ECO:0000313" key="7">
    <source>
        <dbReference type="EMBL" id="SFI09818.1"/>
    </source>
</evidence>
<feature type="transmembrane region" description="Helical" evidence="5">
    <location>
        <begin position="35"/>
        <end position="55"/>
    </location>
</feature>
<evidence type="ECO:0000259" key="6">
    <source>
        <dbReference type="Pfam" id="PF04138"/>
    </source>
</evidence>
<dbReference type="AlphaFoldDB" id="A0A1I3FF24"/>
<proteinExistence type="predicted"/>
<keyword evidence="8" id="KW-1185">Reference proteome</keyword>
<feature type="transmembrane region" description="Helical" evidence="5">
    <location>
        <begin position="9"/>
        <end position="29"/>
    </location>
</feature>
<dbReference type="GO" id="GO:0000271">
    <property type="term" value="P:polysaccharide biosynthetic process"/>
    <property type="evidence" value="ECO:0007669"/>
    <property type="project" value="InterPro"/>
</dbReference>
<name>A0A1I3FF24_9RHOB</name>
<reference evidence="7 8" key="1">
    <citation type="submission" date="2016-10" db="EMBL/GenBank/DDBJ databases">
        <authorList>
            <person name="de Groot N.N."/>
        </authorList>
    </citation>
    <scope>NUCLEOTIDE SEQUENCE [LARGE SCALE GENOMIC DNA]</scope>
    <source>
        <strain evidence="7 8">DSM 8537</strain>
    </source>
</reference>
<evidence type="ECO:0000256" key="4">
    <source>
        <dbReference type="ARBA" id="ARBA00023136"/>
    </source>
</evidence>
<feature type="transmembrane region" description="Helical" evidence="5">
    <location>
        <begin position="103"/>
        <end position="125"/>
    </location>
</feature>
<protein>
    <submittedName>
        <fullName evidence="7">Putative flippase GtrA (Transmembrane translocase of bactoprenol-linked glucose)</fullName>
    </submittedName>
</protein>
<dbReference type="GO" id="GO:0016020">
    <property type="term" value="C:membrane"/>
    <property type="evidence" value="ECO:0007669"/>
    <property type="project" value="UniProtKB-SubCell"/>
</dbReference>
<accession>A0A1I3FF24</accession>
<evidence type="ECO:0000256" key="2">
    <source>
        <dbReference type="ARBA" id="ARBA00022692"/>
    </source>
</evidence>
<organism evidence="7 8">
    <name type="scientific">Paracoccus aminovorans</name>
    <dbReference type="NCBI Taxonomy" id="34004"/>
    <lineage>
        <taxon>Bacteria</taxon>
        <taxon>Pseudomonadati</taxon>
        <taxon>Pseudomonadota</taxon>
        <taxon>Alphaproteobacteria</taxon>
        <taxon>Rhodobacterales</taxon>
        <taxon>Paracoccaceae</taxon>
        <taxon>Paracoccus</taxon>
    </lineage>
</organism>
<evidence type="ECO:0000256" key="5">
    <source>
        <dbReference type="SAM" id="Phobius"/>
    </source>
</evidence>
<sequence length="130" mass="13631">MQFSLKKYGVFAGGAALGALVDYVVTLGAVRLGGLSPSLALGLAMLISASAVFLWHDHVTFAAANQPGRIQRYLAFMGWSLAVFLLRAGLLELFGHFGMALPLALAAAILIASVINYVISAALIFPGNRP</sequence>
<comment type="subcellular location">
    <subcellularLocation>
        <location evidence="1">Membrane</location>
        <topology evidence="1">Multi-pass membrane protein</topology>
    </subcellularLocation>
</comment>
<evidence type="ECO:0000313" key="8">
    <source>
        <dbReference type="Proteomes" id="UP000183635"/>
    </source>
</evidence>
<dbReference type="InterPro" id="IPR007267">
    <property type="entry name" value="GtrA_DPMS_TM"/>
</dbReference>
<dbReference type="EMBL" id="FOPU01000072">
    <property type="protein sequence ID" value="SFI09818.1"/>
    <property type="molecule type" value="Genomic_DNA"/>
</dbReference>
<evidence type="ECO:0000256" key="3">
    <source>
        <dbReference type="ARBA" id="ARBA00022989"/>
    </source>
</evidence>
<evidence type="ECO:0000256" key="1">
    <source>
        <dbReference type="ARBA" id="ARBA00004141"/>
    </source>
</evidence>
<keyword evidence="4 5" id="KW-0472">Membrane</keyword>
<keyword evidence="2 5" id="KW-0812">Transmembrane</keyword>
<feature type="transmembrane region" description="Helical" evidence="5">
    <location>
        <begin position="76"/>
        <end position="97"/>
    </location>
</feature>